<dbReference type="STRING" id="762486.SAMN05444411_102588"/>
<keyword evidence="3" id="KW-1185">Reference proteome</keyword>
<dbReference type="OrthoDB" id="1442394at2"/>
<evidence type="ECO:0000313" key="2">
    <source>
        <dbReference type="EMBL" id="SDW97839.1"/>
    </source>
</evidence>
<evidence type="ECO:0000313" key="3">
    <source>
        <dbReference type="Proteomes" id="UP000199595"/>
    </source>
</evidence>
<name>A0A1H2XZS7_9FLAO</name>
<keyword evidence="1" id="KW-0472">Membrane</keyword>
<keyword evidence="1" id="KW-0812">Transmembrane</keyword>
<dbReference type="AlphaFoldDB" id="A0A1H2XZS7"/>
<reference evidence="3" key="1">
    <citation type="submission" date="2016-10" db="EMBL/GenBank/DDBJ databases">
        <authorList>
            <person name="Varghese N."/>
            <person name="Submissions S."/>
        </authorList>
    </citation>
    <scope>NUCLEOTIDE SEQUENCE [LARGE SCALE GENOMIC DNA]</scope>
    <source>
        <strain evidence="3">DSM 24956</strain>
    </source>
</reference>
<keyword evidence="1" id="KW-1133">Transmembrane helix</keyword>
<accession>A0A1H2XZS7</accession>
<organism evidence="2 3">
    <name type="scientific">Lutibacter oricola</name>
    <dbReference type="NCBI Taxonomy" id="762486"/>
    <lineage>
        <taxon>Bacteria</taxon>
        <taxon>Pseudomonadati</taxon>
        <taxon>Bacteroidota</taxon>
        <taxon>Flavobacteriia</taxon>
        <taxon>Flavobacteriales</taxon>
        <taxon>Flavobacteriaceae</taxon>
        <taxon>Lutibacter</taxon>
    </lineage>
</organism>
<gene>
    <name evidence="2" type="ORF">SAMN05444411_102588</name>
</gene>
<proteinExistence type="predicted"/>
<protein>
    <submittedName>
        <fullName evidence="2">LETM1-like protein</fullName>
    </submittedName>
</protein>
<feature type="transmembrane region" description="Helical" evidence="1">
    <location>
        <begin position="86"/>
        <end position="107"/>
    </location>
</feature>
<sequence length="127" mass="14238">MTKQKTFLNIDLSIFEKNGKIEFADVVKSNRVKTAKAFSSFLIGLKNEAVDSKETSRIILKFVAKQKISKLEEKHLKTQVYDVFKILGIGVPFVLIPGATLLIPFILKAAEKKGIDLIPSNFKNNNN</sequence>
<dbReference type="Proteomes" id="UP000199595">
    <property type="component" value="Unassembled WGS sequence"/>
</dbReference>
<dbReference type="RefSeq" id="WP_090121878.1">
    <property type="nucleotide sequence ID" value="NZ_FNNJ01000002.1"/>
</dbReference>
<evidence type="ECO:0000256" key="1">
    <source>
        <dbReference type="SAM" id="Phobius"/>
    </source>
</evidence>
<dbReference type="EMBL" id="FNNJ01000002">
    <property type="protein sequence ID" value="SDW97839.1"/>
    <property type="molecule type" value="Genomic_DNA"/>
</dbReference>